<reference evidence="10" key="3">
    <citation type="journal article" date="2018" name="Mol. Plant Microbe Interact.">
        <title>Genome sequence resources for the wheat stripe rust pathogen (Puccinia striiformis f. sp. tritici) and the barley stripe rust pathogen (Puccinia striiformis f. sp. hordei).</title>
        <authorList>
            <person name="Xia C."/>
            <person name="Wang M."/>
            <person name="Yin C."/>
            <person name="Cornejo O.E."/>
            <person name="Hulbert S.H."/>
            <person name="Chen X."/>
        </authorList>
    </citation>
    <scope>NUCLEOTIDE SEQUENCE [LARGE SCALE GENOMIC DNA]</scope>
    <source>
        <strain evidence="10">93TX-2</strain>
    </source>
</reference>
<dbReference type="PANTHER" id="PTHR36562:SF5">
    <property type="entry name" value="SERINE_ARGININE REPETITIVE MATRIX 2"/>
    <property type="match status" value="1"/>
</dbReference>
<feature type="compositionally biased region" description="Basic and acidic residues" evidence="7">
    <location>
        <begin position="159"/>
        <end position="187"/>
    </location>
</feature>
<dbReference type="PANTHER" id="PTHR36562">
    <property type="entry name" value="SERINE/ARGININE REPETITIVE MATRIX 2"/>
    <property type="match status" value="1"/>
</dbReference>
<keyword evidence="5" id="KW-0508">mRNA splicing</keyword>
<dbReference type="CDD" id="cd21372">
    <property type="entry name" value="cwf21_CWC21-like"/>
    <property type="match status" value="1"/>
</dbReference>
<keyword evidence="10" id="KW-1185">Reference proteome</keyword>
<evidence type="ECO:0000256" key="6">
    <source>
        <dbReference type="ARBA" id="ARBA00023242"/>
    </source>
</evidence>
<evidence type="ECO:0000256" key="2">
    <source>
        <dbReference type="ARBA" id="ARBA00005954"/>
    </source>
</evidence>
<dbReference type="GO" id="GO:0006397">
    <property type="term" value="P:mRNA processing"/>
    <property type="evidence" value="ECO:0007669"/>
    <property type="project" value="UniProtKB-KW"/>
</dbReference>
<evidence type="ECO:0000313" key="10">
    <source>
        <dbReference type="Proteomes" id="UP000238274"/>
    </source>
</evidence>
<feature type="domain" description="CWF21" evidence="8">
    <location>
        <begin position="59"/>
        <end position="105"/>
    </location>
</feature>
<organism evidence="9 10">
    <name type="scientific">Puccinia striiformis</name>
    <dbReference type="NCBI Taxonomy" id="27350"/>
    <lineage>
        <taxon>Eukaryota</taxon>
        <taxon>Fungi</taxon>
        <taxon>Dikarya</taxon>
        <taxon>Basidiomycota</taxon>
        <taxon>Pucciniomycotina</taxon>
        <taxon>Pucciniomycetes</taxon>
        <taxon>Pucciniales</taxon>
        <taxon>Pucciniaceae</taxon>
        <taxon>Puccinia</taxon>
    </lineage>
</organism>
<dbReference type="AlphaFoldDB" id="A0A2S4W8X1"/>
<evidence type="ECO:0000256" key="3">
    <source>
        <dbReference type="ARBA" id="ARBA00022664"/>
    </source>
</evidence>
<feature type="compositionally biased region" description="Basic residues" evidence="7">
    <location>
        <begin position="188"/>
        <end position="198"/>
    </location>
</feature>
<dbReference type="GO" id="GO:0008380">
    <property type="term" value="P:RNA splicing"/>
    <property type="evidence" value="ECO:0007669"/>
    <property type="project" value="UniProtKB-KW"/>
</dbReference>
<evidence type="ECO:0000259" key="8">
    <source>
        <dbReference type="SMART" id="SM01115"/>
    </source>
</evidence>
<comment type="subcellular location">
    <subcellularLocation>
        <location evidence="1">Nucleus</location>
    </subcellularLocation>
</comment>
<keyword evidence="4" id="KW-0747">Spliceosome</keyword>
<name>A0A2S4W8X1_9BASI</name>
<feature type="region of interest" description="Disordered" evidence="7">
    <location>
        <begin position="159"/>
        <end position="206"/>
    </location>
</feature>
<dbReference type="GO" id="GO:0005681">
    <property type="term" value="C:spliceosomal complex"/>
    <property type="evidence" value="ECO:0007669"/>
    <property type="project" value="UniProtKB-KW"/>
</dbReference>
<protein>
    <recommendedName>
        <fullName evidence="8">CWF21 domain-containing protein</fullName>
    </recommendedName>
</protein>
<evidence type="ECO:0000256" key="1">
    <source>
        <dbReference type="ARBA" id="ARBA00004123"/>
    </source>
</evidence>
<dbReference type="VEuPathDB" id="FungiDB:PSHT_06081"/>
<sequence>MSYNNIGLTTPRGSGTSGYVQKNLSQPRQYDHHHHHNRNADNQSYHQHEQQAKPDQSILDHQRKRRIENKCLELQIELEEQQELSEDQIESQVDLLRQKLLKDDHLLLTHTNGPLKPHESHEIAELKIKENEKFRNALQVSKNYKEGQSFDKEFQAQKKLKSLEDRNQARESLRSSTSNHRDRDQHKAPQKTKNKKQRQNFNATAY</sequence>
<dbReference type="Pfam" id="PF08312">
    <property type="entry name" value="cwf21"/>
    <property type="match status" value="1"/>
</dbReference>
<evidence type="ECO:0000256" key="4">
    <source>
        <dbReference type="ARBA" id="ARBA00022728"/>
    </source>
</evidence>
<dbReference type="InterPro" id="IPR051372">
    <property type="entry name" value="CWC21"/>
</dbReference>
<gene>
    <name evidence="9" type="ORF">PSHT_06081</name>
</gene>
<dbReference type="VEuPathDB" id="FungiDB:PSTT_06002"/>
<evidence type="ECO:0000256" key="7">
    <source>
        <dbReference type="SAM" id="MobiDB-lite"/>
    </source>
</evidence>
<reference evidence="9 10" key="1">
    <citation type="submission" date="2017-12" db="EMBL/GenBank/DDBJ databases">
        <title>Gene loss provides genomic basis for host adaptation in cereal stripe rust fungi.</title>
        <authorList>
            <person name="Xia C."/>
        </authorList>
    </citation>
    <scope>NUCLEOTIDE SEQUENCE [LARGE SCALE GENOMIC DNA]</scope>
    <source>
        <strain evidence="9 10">93TX-2</strain>
    </source>
</reference>
<dbReference type="EMBL" id="PKSM01000069">
    <property type="protein sequence ID" value="POW18222.1"/>
    <property type="molecule type" value="Genomic_DNA"/>
</dbReference>
<dbReference type="InterPro" id="IPR013170">
    <property type="entry name" value="mRNA_splic_Cwf21_dom"/>
</dbReference>
<comment type="similarity">
    <text evidence="2">Belongs to the CWC21 family.</text>
</comment>
<proteinExistence type="inferred from homology"/>
<keyword evidence="3" id="KW-0507">mRNA processing</keyword>
<feature type="compositionally biased region" description="Polar residues" evidence="7">
    <location>
        <begin position="1"/>
        <end position="28"/>
    </location>
</feature>
<comment type="caution">
    <text evidence="9">The sequence shown here is derived from an EMBL/GenBank/DDBJ whole genome shotgun (WGS) entry which is preliminary data.</text>
</comment>
<evidence type="ECO:0000313" key="9">
    <source>
        <dbReference type="EMBL" id="POW18222.1"/>
    </source>
</evidence>
<feature type="region of interest" description="Disordered" evidence="7">
    <location>
        <begin position="1"/>
        <end position="59"/>
    </location>
</feature>
<reference evidence="10" key="2">
    <citation type="journal article" date="2018" name="BMC Genomics">
        <title>Genomic insights into host adaptation between the wheat stripe rust pathogen (Puccinia striiformis f. sp. tritici) and the barley stripe rust pathogen (Puccinia striiformis f. sp. hordei).</title>
        <authorList>
            <person name="Xia C."/>
            <person name="Wang M."/>
            <person name="Yin C."/>
            <person name="Cornejo O.E."/>
            <person name="Hulbert S.H."/>
            <person name="Chen X."/>
        </authorList>
    </citation>
    <scope>NUCLEOTIDE SEQUENCE [LARGE SCALE GENOMIC DNA]</scope>
    <source>
        <strain evidence="10">93TX-2</strain>
    </source>
</reference>
<keyword evidence="6" id="KW-0539">Nucleus</keyword>
<evidence type="ECO:0000256" key="5">
    <source>
        <dbReference type="ARBA" id="ARBA00023187"/>
    </source>
</evidence>
<dbReference type="SMART" id="SM01115">
    <property type="entry name" value="cwf21"/>
    <property type="match status" value="1"/>
</dbReference>
<dbReference type="Proteomes" id="UP000238274">
    <property type="component" value="Unassembled WGS sequence"/>
</dbReference>
<dbReference type="OrthoDB" id="2498819at2759"/>
<accession>A0A2S4W8X1</accession>